<protein>
    <submittedName>
        <fullName evidence="1 3">Uncharacterized protein</fullName>
    </submittedName>
</protein>
<reference evidence="1 2" key="2">
    <citation type="submission" date="2018-11" db="EMBL/GenBank/DDBJ databases">
        <authorList>
            <consortium name="Pathogen Informatics"/>
        </authorList>
    </citation>
    <scope>NUCLEOTIDE SEQUENCE [LARGE SCALE GENOMIC DNA]</scope>
</reference>
<sequence>MLPMRLAVRRMSHLAARYTGRGDVHVVDPSVDLRYVFDDVDKLRRSLEERRCNINITDVKTNYEKWWEKFEAWKASGHLPKEQVANAKREMRHEQDGLLAALSLPNFVHEVGTTEKDMLRKSHHQQYLTQKGHMRVDNDAAVVYLRGYPVLLQDYLKRYFLDTFSNAVLVSPSCFARAAVLEAVNVPLQDFLRFTDGSETFPSTFLAALLDEELCLSLKARQVMGKELRNYESKAIVIEDDGLELARISRIGDYISRRLNTVVDSGEFVRMVYVETDIDRVLSRLIDGFIQGEDVPKILRDLVRAEDFV</sequence>
<dbReference type="OMA" id="KNEWPIS"/>
<proteinExistence type="predicted"/>
<dbReference type="EMBL" id="UYSL01021797">
    <property type="protein sequence ID" value="VDL79171.1"/>
    <property type="molecule type" value="Genomic_DNA"/>
</dbReference>
<accession>A0A0N4YFN5</accession>
<gene>
    <name evidence="1" type="ORF">NBR_LOCUS15577</name>
</gene>
<dbReference type="Proteomes" id="UP000271162">
    <property type="component" value="Unassembled WGS sequence"/>
</dbReference>
<dbReference type="STRING" id="27835.A0A0N4YFN5"/>
<dbReference type="WBParaSite" id="NBR_0001557601-mRNA-1">
    <property type="protein sequence ID" value="NBR_0001557601-mRNA-1"/>
    <property type="gene ID" value="NBR_0001557601"/>
</dbReference>
<evidence type="ECO:0000313" key="2">
    <source>
        <dbReference type="Proteomes" id="UP000271162"/>
    </source>
</evidence>
<evidence type="ECO:0000313" key="3">
    <source>
        <dbReference type="WBParaSite" id="NBR_0001557601-mRNA-1"/>
    </source>
</evidence>
<evidence type="ECO:0000313" key="1">
    <source>
        <dbReference type="EMBL" id="VDL79171.1"/>
    </source>
</evidence>
<dbReference type="AlphaFoldDB" id="A0A0N4YFN5"/>
<organism evidence="3">
    <name type="scientific">Nippostrongylus brasiliensis</name>
    <name type="common">Rat hookworm</name>
    <dbReference type="NCBI Taxonomy" id="27835"/>
    <lineage>
        <taxon>Eukaryota</taxon>
        <taxon>Metazoa</taxon>
        <taxon>Ecdysozoa</taxon>
        <taxon>Nematoda</taxon>
        <taxon>Chromadorea</taxon>
        <taxon>Rhabditida</taxon>
        <taxon>Rhabditina</taxon>
        <taxon>Rhabditomorpha</taxon>
        <taxon>Strongyloidea</taxon>
        <taxon>Heligmosomidae</taxon>
        <taxon>Nippostrongylus</taxon>
    </lineage>
</organism>
<reference evidence="3" key="1">
    <citation type="submission" date="2017-02" db="UniProtKB">
        <authorList>
            <consortium name="WormBaseParasite"/>
        </authorList>
    </citation>
    <scope>IDENTIFICATION</scope>
</reference>
<keyword evidence="2" id="KW-1185">Reference proteome</keyword>
<name>A0A0N4YFN5_NIPBR</name>